<protein>
    <submittedName>
        <fullName evidence="2">Uncharacterized protein</fullName>
    </submittedName>
</protein>
<evidence type="ECO:0000313" key="3">
    <source>
        <dbReference type="Proteomes" id="UP001055439"/>
    </source>
</evidence>
<dbReference type="Proteomes" id="UP001055439">
    <property type="component" value="Chromosome 8"/>
</dbReference>
<reference evidence="2" key="1">
    <citation type="submission" date="2022-05" db="EMBL/GenBank/DDBJ databases">
        <title>The Musa troglodytarum L. genome provides insights into the mechanism of non-climacteric behaviour and enrichment of carotenoids.</title>
        <authorList>
            <person name="Wang J."/>
        </authorList>
    </citation>
    <scope>NUCLEOTIDE SEQUENCE</scope>
    <source>
        <tissue evidence="2">Leaf</tissue>
    </source>
</reference>
<dbReference type="EMBL" id="CP097510">
    <property type="protein sequence ID" value="URE22611.1"/>
    <property type="molecule type" value="Genomic_DNA"/>
</dbReference>
<organism evidence="2 3">
    <name type="scientific">Musa troglodytarum</name>
    <name type="common">fe'i banana</name>
    <dbReference type="NCBI Taxonomy" id="320322"/>
    <lineage>
        <taxon>Eukaryota</taxon>
        <taxon>Viridiplantae</taxon>
        <taxon>Streptophyta</taxon>
        <taxon>Embryophyta</taxon>
        <taxon>Tracheophyta</taxon>
        <taxon>Spermatophyta</taxon>
        <taxon>Magnoliopsida</taxon>
        <taxon>Liliopsida</taxon>
        <taxon>Zingiberales</taxon>
        <taxon>Musaceae</taxon>
        <taxon>Musa</taxon>
    </lineage>
</organism>
<dbReference type="OrthoDB" id="10361375at2759"/>
<sequence>PQDLPQLQALSVSEGTSTTRTALAAPSGEANALNAAHQSGHLQHHPRHNEDIGESSSPGDPYAAGQSALERKLHACQEEVRRMNVQIHRMRHRISMRKVAEDWYPTEKRRNEDRLWLCKKKTAELEKQHKRLLDETKASQSQV</sequence>
<gene>
    <name evidence="2" type="ORF">MUK42_36032</name>
</gene>
<feature type="region of interest" description="Disordered" evidence="1">
    <location>
        <begin position="1"/>
        <end position="67"/>
    </location>
</feature>
<feature type="compositionally biased region" description="Polar residues" evidence="1">
    <location>
        <begin position="8"/>
        <end position="21"/>
    </location>
</feature>
<proteinExistence type="predicted"/>
<dbReference type="AlphaFoldDB" id="A0A9E7KME3"/>
<evidence type="ECO:0000313" key="2">
    <source>
        <dbReference type="EMBL" id="URE22611.1"/>
    </source>
</evidence>
<accession>A0A9E7KME3</accession>
<evidence type="ECO:0000256" key="1">
    <source>
        <dbReference type="SAM" id="MobiDB-lite"/>
    </source>
</evidence>
<name>A0A9E7KME3_9LILI</name>
<keyword evidence="3" id="KW-1185">Reference proteome</keyword>
<feature type="non-terminal residue" evidence="2">
    <location>
        <position position="1"/>
    </location>
</feature>